<organism evidence="1 2">
    <name type="scientific">Pluteus cervinus</name>
    <dbReference type="NCBI Taxonomy" id="181527"/>
    <lineage>
        <taxon>Eukaryota</taxon>
        <taxon>Fungi</taxon>
        <taxon>Dikarya</taxon>
        <taxon>Basidiomycota</taxon>
        <taxon>Agaricomycotina</taxon>
        <taxon>Agaricomycetes</taxon>
        <taxon>Agaricomycetidae</taxon>
        <taxon>Agaricales</taxon>
        <taxon>Pluteineae</taxon>
        <taxon>Pluteaceae</taxon>
        <taxon>Pluteus</taxon>
    </lineage>
</organism>
<evidence type="ECO:0000313" key="1">
    <source>
        <dbReference type="EMBL" id="TFK59297.1"/>
    </source>
</evidence>
<gene>
    <name evidence="1" type="ORF">BDN72DRAFT_622744</name>
</gene>
<dbReference type="EMBL" id="ML209025">
    <property type="protein sequence ID" value="TFK59297.1"/>
    <property type="molecule type" value="Genomic_DNA"/>
</dbReference>
<dbReference type="Proteomes" id="UP000308600">
    <property type="component" value="Unassembled WGS sequence"/>
</dbReference>
<evidence type="ECO:0000313" key="2">
    <source>
        <dbReference type="Proteomes" id="UP000308600"/>
    </source>
</evidence>
<keyword evidence="2" id="KW-1185">Reference proteome</keyword>
<sequence length="161" mass="18840">MSATTSKIPSFEPRQRLRLLYHSLLDHVYCRRPICVNCQRIHRISLTTIFTFDLLSNQLQDLASLIPSLRQPYFRHFVMKLPLHARHLCFQTPYGLSPILSTSTVFTLFWSHVLPSTLFWTLMDTPSHWNVELSTKLGWDLGFYSVCGRSYRFRVPCCTVT</sequence>
<accession>A0ACD3A0S3</accession>
<protein>
    <submittedName>
        <fullName evidence="1">Uncharacterized protein</fullName>
    </submittedName>
</protein>
<proteinExistence type="predicted"/>
<name>A0ACD3A0S3_9AGAR</name>
<reference evidence="1 2" key="1">
    <citation type="journal article" date="2019" name="Nat. Ecol. Evol.">
        <title>Megaphylogeny resolves global patterns of mushroom evolution.</title>
        <authorList>
            <person name="Varga T."/>
            <person name="Krizsan K."/>
            <person name="Foldi C."/>
            <person name="Dima B."/>
            <person name="Sanchez-Garcia M."/>
            <person name="Sanchez-Ramirez S."/>
            <person name="Szollosi G.J."/>
            <person name="Szarkandi J.G."/>
            <person name="Papp V."/>
            <person name="Albert L."/>
            <person name="Andreopoulos W."/>
            <person name="Angelini C."/>
            <person name="Antonin V."/>
            <person name="Barry K.W."/>
            <person name="Bougher N.L."/>
            <person name="Buchanan P."/>
            <person name="Buyck B."/>
            <person name="Bense V."/>
            <person name="Catcheside P."/>
            <person name="Chovatia M."/>
            <person name="Cooper J."/>
            <person name="Damon W."/>
            <person name="Desjardin D."/>
            <person name="Finy P."/>
            <person name="Geml J."/>
            <person name="Haridas S."/>
            <person name="Hughes K."/>
            <person name="Justo A."/>
            <person name="Karasinski D."/>
            <person name="Kautmanova I."/>
            <person name="Kiss B."/>
            <person name="Kocsube S."/>
            <person name="Kotiranta H."/>
            <person name="LaButti K.M."/>
            <person name="Lechner B.E."/>
            <person name="Liimatainen K."/>
            <person name="Lipzen A."/>
            <person name="Lukacs Z."/>
            <person name="Mihaltcheva S."/>
            <person name="Morgado L.N."/>
            <person name="Niskanen T."/>
            <person name="Noordeloos M.E."/>
            <person name="Ohm R.A."/>
            <person name="Ortiz-Santana B."/>
            <person name="Ovrebo C."/>
            <person name="Racz N."/>
            <person name="Riley R."/>
            <person name="Savchenko A."/>
            <person name="Shiryaev A."/>
            <person name="Soop K."/>
            <person name="Spirin V."/>
            <person name="Szebenyi C."/>
            <person name="Tomsovsky M."/>
            <person name="Tulloss R.E."/>
            <person name="Uehling J."/>
            <person name="Grigoriev I.V."/>
            <person name="Vagvolgyi C."/>
            <person name="Papp T."/>
            <person name="Martin F.M."/>
            <person name="Miettinen O."/>
            <person name="Hibbett D.S."/>
            <person name="Nagy L.G."/>
        </authorList>
    </citation>
    <scope>NUCLEOTIDE SEQUENCE [LARGE SCALE GENOMIC DNA]</scope>
    <source>
        <strain evidence="1 2">NL-1719</strain>
    </source>
</reference>